<feature type="compositionally biased region" description="Low complexity" evidence="1">
    <location>
        <begin position="100"/>
        <end position="139"/>
    </location>
</feature>
<organism evidence="2 3">
    <name type="scientific">Pholiota conissans</name>
    <dbReference type="NCBI Taxonomy" id="109636"/>
    <lineage>
        <taxon>Eukaryota</taxon>
        <taxon>Fungi</taxon>
        <taxon>Dikarya</taxon>
        <taxon>Basidiomycota</taxon>
        <taxon>Agaricomycotina</taxon>
        <taxon>Agaricomycetes</taxon>
        <taxon>Agaricomycetidae</taxon>
        <taxon>Agaricales</taxon>
        <taxon>Agaricineae</taxon>
        <taxon>Strophariaceae</taxon>
        <taxon>Pholiota</taxon>
    </lineage>
</organism>
<evidence type="ECO:0000313" key="3">
    <source>
        <dbReference type="Proteomes" id="UP000807469"/>
    </source>
</evidence>
<dbReference type="AlphaFoldDB" id="A0A9P6CUA0"/>
<evidence type="ECO:0000313" key="2">
    <source>
        <dbReference type="EMBL" id="KAF9479347.1"/>
    </source>
</evidence>
<accession>A0A9P6CUA0</accession>
<comment type="caution">
    <text evidence="2">The sequence shown here is derived from an EMBL/GenBank/DDBJ whole genome shotgun (WGS) entry which is preliminary data.</text>
</comment>
<keyword evidence="3" id="KW-1185">Reference proteome</keyword>
<feature type="region of interest" description="Disordered" evidence="1">
    <location>
        <begin position="342"/>
        <end position="401"/>
    </location>
</feature>
<feature type="region of interest" description="Disordered" evidence="1">
    <location>
        <begin position="413"/>
        <end position="548"/>
    </location>
</feature>
<feature type="compositionally biased region" description="Low complexity" evidence="1">
    <location>
        <begin position="416"/>
        <end position="470"/>
    </location>
</feature>
<feature type="compositionally biased region" description="Basic residues" evidence="1">
    <location>
        <begin position="485"/>
        <end position="496"/>
    </location>
</feature>
<feature type="compositionally biased region" description="Low complexity" evidence="1">
    <location>
        <begin position="375"/>
        <end position="387"/>
    </location>
</feature>
<feature type="compositionally biased region" description="Low complexity" evidence="1">
    <location>
        <begin position="259"/>
        <end position="274"/>
    </location>
</feature>
<feature type="region of interest" description="Disordered" evidence="1">
    <location>
        <begin position="241"/>
        <end position="275"/>
    </location>
</feature>
<reference evidence="2" key="1">
    <citation type="submission" date="2020-11" db="EMBL/GenBank/DDBJ databases">
        <authorList>
            <consortium name="DOE Joint Genome Institute"/>
            <person name="Ahrendt S."/>
            <person name="Riley R."/>
            <person name="Andreopoulos W."/>
            <person name="Labutti K."/>
            <person name="Pangilinan J."/>
            <person name="Ruiz-Duenas F.J."/>
            <person name="Barrasa J.M."/>
            <person name="Sanchez-Garcia M."/>
            <person name="Camarero S."/>
            <person name="Miyauchi S."/>
            <person name="Serrano A."/>
            <person name="Linde D."/>
            <person name="Babiker R."/>
            <person name="Drula E."/>
            <person name="Ayuso-Fernandez I."/>
            <person name="Pacheco R."/>
            <person name="Padilla G."/>
            <person name="Ferreira P."/>
            <person name="Barriuso J."/>
            <person name="Kellner H."/>
            <person name="Castanera R."/>
            <person name="Alfaro M."/>
            <person name="Ramirez L."/>
            <person name="Pisabarro A.G."/>
            <person name="Kuo A."/>
            <person name="Tritt A."/>
            <person name="Lipzen A."/>
            <person name="He G."/>
            <person name="Yan M."/>
            <person name="Ng V."/>
            <person name="Cullen D."/>
            <person name="Martin F."/>
            <person name="Rosso M.-N."/>
            <person name="Henrissat B."/>
            <person name="Hibbett D."/>
            <person name="Martinez A.T."/>
            <person name="Grigoriev I.V."/>
        </authorList>
    </citation>
    <scope>NUCLEOTIDE SEQUENCE</scope>
    <source>
        <strain evidence="2">CIRM-BRFM 674</strain>
    </source>
</reference>
<gene>
    <name evidence="2" type="ORF">BDN70DRAFT_932676</name>
</gene>
<feature type="compositionally biased region" description="Basic and acidic residues" evidence="1">
    <location>
        <begin position="342"/>
        <end position="371"/>
    </location>
</feature>
<sequence length="548" mass="59333">MQNHSIVPNSFGTEAAAQQHASVPKALAQLGTALCQGVMYGANALGQWRVPSYQLEAPYQPALPSPAPFSSSYNAGNVINNSMSMEHSNTFWHGDASRASAYAPPPSTSASMPSIENAFPSPSTASQSAYTPTSSTSTAKGTFPSPSRRLNYSGGYELNQDSAFATTTPQPSSSFDAAFDSGSEGPIPVVIDLNSTFGIELMKLDIFGLSQGIEPILDIDYSLLGQRQIEADTNKRLLSQSTVGIASQHPRRSPATVTSASRPQPSSISSRSISLPFVPPITHRAPIVNEPRAHIHPLSNPKDGYTSPPPMSHDVPIARLPRRDRQPIRTMEEVTTAYRDRIGKKDTTFEPRNPRERVVRYNDRFGRRVEDDQVDSSSSSAAAVEQRLPNATRRKTRSDNAQNLAMRRIRLWAAQSPSSPSTSDSSGSSPSSSPSYSRDASSATPPTSPADSPMSDPSGPASSTPLSSSSWDDGFVPAPLNLRNPPKRAHQYRRRGGLPGYSDHPRGTLMEGRLGPISSAVYNSILEREKRKASEESENERTTKRRRN</sequence>
<feature type="region of interest" description="Disordered" evidence="1">
    <location>
        <begin position="100"/>
        <end position="154"/>
    </location>
</feature>
<name>A0A9P6CUA0_9AGAR</name>
<evidence type="ECO:0000256" key="1">
    <source>
        <dbReference type="SAM" id="MobiDB-lite"/>
    </source>
</evidence>
<proteinExistence type="predicted"/>
<protein>
    <submittedName>
        <fullName evidence="2">Uncharacterized protein</fullName>
    </submittedName>
</protein>
<dbReference type="Proteomes" id="UP000807469">
    <property type="component" value="Unassembled WGS sequence"/>
</dbReference>
<feature type="compositionally biased region" description="Basic and acidic residues" evidence="1">
    <location>
        <begin position="526"/>
        <end position="542"/>
    </location>
</feature>
<dbReference type="EMBL" id="MU155215">
    <property type="protein sequence ID" value="KAF9479347.1"/>
    <property type="molecule type" value="Genomic_DNA"/>
</dbReference>